<dbReference type="Gene3D" id="3.30.565.60">
    <property type="match status" value="1"/>
</dbReference>
<reference evidence="2 3" key="1">
    <citation type="submission" date="2015-09" db="EMBL/GenBank/DDBJ databases">
        <title>Sorangium comparison.</title>
        <authorList>
            <person name="Zaburannyi N."/>
            <person name="Bunk B."/>
            <person name="Overmann J."/>
            <person name="Mueller R."/>
        </authorList>
    </citation>
    <scope>NUCLEOTIDE SEQUENCE [LARGE SCALE GENOMIC DNA]</scope>
    <source>
        <strain evidence="2 3">So ceGT47</strain>
    </source>
</reference>
<dbReference type="RefSeq" id="WP_207213850.1">
    <property type="nucleotide sequence ID" value="NZ_CP012670.1"/>
</dbReference>
<evidence type="ECO:0000313" key="2">
    <source>
        <dbReference type="EMBL" id="AUX22940.1"/>
    </source>
</evidence>
<dbReference type="InterPro" id="IPR007421">
    <property type="entry name" value="Schlafen_AlbA_2_dom"/>
</dbReference>
<dbReference type="PANTHER" id="PTHR30595">
    <property type="entry name" value="GLPR-RELATED TRANSCRIPTIONAL REPRESSOR"/>
    <property type="match status" value="1"/>
</dbReference>
<dbReference type="Gene3D" id="3.30.950.30">
    <property type="entry name" value="Schlafen, AAA domain"/>
    <property type="match status" value="1"/>
</dbReference>
<accession>A0A4P2Q188</accession>
<dbReference type="EMBL" id="CP012670">
    <property type="protein sequence ID" value="AUX22940.1"/>
    <property type="molecule type" value="Genomic_DNA"/>
</dbReference>
<dbReference type="Pfam" id="PF04326">
    <property type="entry name" value="SLFN_AlbA_2"/>
    <property type="match status" value="1"/>
</dbReference>
<dbReference type="InterPro" id="IPR038461">
    <property type="entry name" value="Schlafen_AlbA_2_dom_sf"/>
</dbReference>
<dbReference type="PANTHER" id="PTHR30595:SF6">
    <property type="entry name" value="SCHLAFEN ALBA-2 DOMAIN-CONTAINING PROTEIN"/>
    <property type="match status" value="1"/>
</dbReference>
<dbReference type="AlphaFoldDB" id="A0A4P2Q188"/>
<name>A0A4P2Q188_SORCE</name>
<organism evidence="2 3">
    <name type="scientific">Sorangium cellulosum</name>
    <name type="common">Polyangium cellulosum</name>
    <dbReference type="NCBI Taxonomy" id="56"/>
    <lineage>
        <taxon>Bacteria</taxon>
        <taxon>Pseudomonadati</taxon>
        <taxon>Myxococcota</taxon>
        <taxon>Polyangia</taxon>
        <taxon>Polyangiales</taxon>
        <taxon>Polyangiaceae</taxon>
        <taxon>Sorangium</taxon>
    </lineage>
</organism>
<dbReference type="InterPro" id="IPR038475">
    <property type="entry name" value="RecG_C_sf"/>
</dbReference>
<protein>
    <submittedName>
        <fullName evidence="2">Transcriptional regulator</fullName>
    </submittedName>
</protein>
<feature type="domain" description="Schlafen AlbA-2" evidence="1">
    <location>
        <begin position="22"/>
        <end position="138"/>
    </location>
</feature>
<evidence type="ECO:0000259" key="1">
    <source>
        <dbReference type="Pfam" id="PF04326"/>
    </source>
</evidence>
<gene>
    <name evidence="2" type="primary">ompR</name>
    <name evidence="2" type="ORF">SOCEGT47_034560</name>
</gene>
<dbReference type="Proteomes" id="UP000295781">
    <property type="component" value="Chromosome"/>
</dbReference>
<proteinExistence type="predicted"/>
<dbReference type="Pfam" id="PF13749">
    <property type="entry name" value="HATPase_c_4"/>
    <property type="match status" value="1"/>
</dbReference>
<sequence>MKLWPGRDMTDAELEALLVDLESDRVERKETDGDREKIKKTICAFANDLPGNGLPGFIFVGARDDGSVAGLSVTDELLKRLSDMGVSGQIQPLPSIVVQKRMLRGADVAVVQVHPSPFPPVRYDGRTFIRVGPTTRPASAADERRLTERRRGALLPFDLSPVPDATREDLDLELFHRVYLPAAVAPDVLAQNQRPLEQQLASLRLSTLDGTPTVCGVLVLGKDPRRHIPGAYVQFLRLDGSELLDPIKDQKELDGPLPDLLRRIDEVLEAHISVATDVRAHSTEIRHPDYPIVALQQIIRNAVLHRSYDGTNAPVRMTWFSDRVEILSPGGPYGQVNPRNFGQLGATDYRNPHLAEAMKALGYAQRFGFGIQMARQELQKNGSPPLEFTVADHHVLAIIRSRT</sequence>
<evidence type="ECO:0000313" key="3">
    <source>
        <dbReference type="Proteomes" id="UP000295781"/>
    </source>
</evidence>